<dbReference type="RefSeq" id="XP_042995769.1">
    <property type="nucleotide sequence ID" value="XM_043139835.1"/>
</dbReference>
<keyword evidence="3" id="KW-1185">Reference proteome</keyword>
<feature type="compositionally biased region" description="Polar residues" evidence="1">
    <location>
        <begin position="202"/>
        <end position="216"/>
    </location>
</feature>
<feature type="region of interest" description="Disordered" evidence="1">
    <location>
        <begin position="40"/>
        <end position="101"/>
    </location>
</feature>
<feature type="compositionally biased region" description="Polar residues" evidence="1">
    <location>
        <begin position="620"/>
        <end position="638"/>
    </location>
</feature>
<feature type="region of interest" description="Disordered" evidence="1">
    <location>
        <begin position="397"/>
        <end position="567"/>
    </location>
</feature>
<dbReference type="KEGG" id="uvi:66063115"/>
<evidence type="ECO:0000256" key="1">
    <source>
        <dbReference type="SAM" id="MobiDB-lite"/>
    </source>
</evidence>
<gene>
    <name evidence="2" type="ORF">UV8b_02337</name>
</gene>
<dbReference type="Proteomes" id="UP000027002">
    <property type="component" value="Chromosome 2"/>
</dbReference>
<organism evidence="2 3">
    <name type="scientific">Ustilaginoidea virens</name>
    <name type="common">Rice false smut fungus</name>
    <name type="synonym">Villosiclava virens</name>
    <dbReference type="NCBI Taxonomy" id="1159556"/>
    <lineage>
        <taxon>Eukaryota</taxon>
        <taxon>Fungi</taxon>
        <taxon>Dikarya</taxon>
        <taxon>Ascomycota</taxon>
        <taxon>Pezizomycotina</taxon>
        <taxon>Sordariomycetes</taxon>
        <taxon>Hypocreomycetidae</taxon>
        <taxon>Hypocreales</taxon>
        <taxon>Clavicipitaceae</taxon>
        <taxon>Ustilaginoidea</taxon>
    </lineage>
</organism>
<protein>
    <submittedName>
        <fullName evidence="2">Uncharacterized protein</fullName>
    </submittedName>
</protein>
<feature type="compositionally biased region" description="Polar residues" evidence="1">
    <location>
        <begin position="580"/>
        <end position="597"/>
    </location>
</feature>
<feature type="compositionally biased region" description="Low complexity" evidence="1">
    <location>
        <begin position="185"/>
        <end position="201"/>
    </location>
</feature>
<feature type="compositionally biased region" description="Basic and acidic residues" evidence="1">
    <location>
        <begin position="507"/>
        <end position="516"/>
    </location>
</feature>
<feature type="compositionally biased region" description="Low complexity" evidence="1">
    <location>
        <begin position="553"/>
        <end position="567"/>
    </location>
</feature>
<dbReference type="OrthoDB" id="5341904at2759"/>
<proteinExistence type="predicted"/>
<name>A0A8E5MG10_USTVR</name>
<feature type="compositionally biased region" description="Basic and acidic residues" evidence="1">
    <location>
        <begin position="452"/>
        <end position="462"/>
    </location>
</feature>
<dbReference type="AlphaFoldDB" id="A0A8E5MG10"/>
<feature type="region of interest" description="Disordered" evidence="1">
    <location>
        <begin position="580"/>
        <end position="710"/>
    </location>
</feature>
<reference evidence="2" key="1">
    <citation type="submission" date="2020-03" db="EMBL/GenBank/DDBJ databases">
        <title>A mixture of massive structural variations and highly conserved coding sequences in Ustilaginoidea virens genome.</title>
        <authorList>
            <person name="Zhang K."/>
            <person name="Zhao Z."/>
            <person name="Zhang Z."/>
            <person name="Li Y."/>
            <person name="Hsiang T."/>
            <person name="Sun W."/>
        </authorList>
    </citation>
    <scope>NUCLEOTIDE SEQUENCE</scope>
    <source>
        <strain evidence="2">UV-8b</strain>
    </source>
</reference>
<sequence>MALDSGQVAGLQSTIQDGDSLRIRLLHRSRSYNAAVPVAALDSPSPPSQRCLDGWAMGDRNRDAPKLANRRLSKQKPARLASPLGSPSHFFETAVSPSPAATSRNSQAYLAGSQASLLLKQPPLQPLQLDCQPRESAINQQGPGIPKPCNLARRRNEGQLHLQISSAPHPSGLSKGFLDKDGPGSSSAASTPPISTPRSTAYSTTVPGSPCSLSSARISSDCYVSRGATPLAKLHADPVSPLNPNFLTDYEAVTSCRQPCSVDEQAAPPAKQEVSKVAYPPMRRRSLIQTPGVATRPPSVDLPRSPVNLDYPTPTASVLSEPGSRMRAPHNAELGISTQASLPQTLETIPQERSVTPCESDYQQLGGMKFGTLRITNASPAAPTWYANECDKSTIPVTRRPTNLTDGDVLSPHGRPRALPIISSGTIPAQIARTKPNEQKIRPPPSQLGYSSREKSLPKLEEPSAGPKKKRKSGFLDLKEKPCDGLPQGKGAAPPHLSTAAMPSGKKGPDVVHPVKEVLCVRNDPSAKPLREASRNVSRGSDALRKATSETDSGFLSGGSSLSSRRTLSNADSAYCSNISVQSNLRPLNETTTSSPGSFARDSPKATSSKGALSSDLAKQATTAQQPLTRPSLISKSTSSLRQLSFRARRRRPTMFCAEPTNKLVKSPTKLSHHHSDSPLSGTSTNTPSSAPKHANADPKTQRSARPLRLFGFAKKVDLSK</sequence>
<feature type="compositionally biased region" description="Basic residues" evidence="1">
    <location>
        <begin position="68"/>
        <end position="77"/>
    </location>
</feature>
<accession>A0A8E5MG10</accession>
<dbReference type="EMBL" id="CP072754">
    <property type="protein sequence ID" value="QUC18096.1"/>
    <property type="molecule type" value="Genomic_DNA"/>
</dbReference>
<evidence type="ECO:0000313" key="2">
    <source>
        <dbReference type="EMBL" id="QUC18096.1"/>
    </source>
</evidence>
<feature type="region of interest" description="Disordered" evidence="1">
    <location>
        <begin position="164"/>
        <end position="216"/>
    </location>
</feature>
<evidence type="ECO:0000313" key="3">
    <source>
        <dbReference type="Proteomes" id="UP000027002"/>
    </source>
</evidence>
<dbReference type="GeneID" id="66063115"/>
<feature type="compositionally biased region" description="Polar residues" evidence="1">
    <location>
        <begin position="678"/>
        <end position="690"/>
    </location>
</feature>
<feature type="region of interest" description="Disordered" evidence="1">
    <location>
        <begin position="292"/>
        <end position="311"/>
    </location>
</feature>